<dbReference type="EMBL" id="PFAJ01000062">
    <property type="protein sequence ID" value="PIR96789.1"/>
    <property type="molecule type" value="Genomic_DNA"/>
</dbReference>
<sequence length="110" mass="11867">MRVTEVVINDILYSADETDCSCLSMVSVINAGALYECLCENRDTVVVLGSIQDTILAAKPETGVRLVGEKTFGKVAILSTQTSGSILLLCGDLNSQESPAYFLVVERSRF</sequence>
<proteinExistence type="predicted"/>
<gene>
    <name evidence="1" type="ORF">COT91_04790</name>
</gene>
<reference evidence="2" key="1">
    <citation type="submission" date="2017-09" db="EMBL/GenBank/DDBJ databases">
        <title>Depth-based differentiation of microbial function through sediment-hosted aquifers and enrichment of novel symbionts in the deep terrestrial subsurface.</title>
        <authorList>
            <person name="Probst A.J."/>
            <person name="Ladd B."/>
            <person name="Jarett J.K."/>
            <person name="Geller-Mcgrath D.E."/>
            <person name="Sieber C.M.K."/>
            <person name="Emerson J.B."/>
            <person name="Anantharaman K."/>
            <person name="Thomas B.C."/>
            <person name="Malmstrom R."/>
            <person name="Stieglmeier M."/>
            <person name="Klingl A."/>
            <person name="Woyke T."/>
            <person name="Ryan C.M."/>
            <person name="Banfield J.F."/>
        </authorList>
    </citation>
    <scope>NUCLEOTIDE SEQUENCE [LARGE SCALE GENOMIC DNA]</scope>
</reference>
<organism evidence="1 2">
    <name type="scientific">Candidatus Doudnabacteria bacterium CG10_big_fil_rev_8_21_14_0_10_41_10</name>
    <dbReference type="NCBI Taxonomy" id="1974551"/>
    <lineage>
        <taxon>Bacteria</taxon>
        <taxon>Candidatus Doudnaibacteriota</taxon>
    </lineage>
</organism>
<comment type="caution">
    <text evidence="1">The sequence shown here is derived from an EMBL/GenBank/DDBJ whole genome shotgun (WGS) entry which is preliminary data.</text>
</comment>
<evidence type="ECO:0000313" key="1">
    <source>
        <dbReference type="EMBL" id="PIR96789.1"/>
    </source>
</evidence>
<protein>
    <submittedName>
        <fullName evidence="1">Uncharacterized protein</fullName>
    </submittedName>
</protein>
<accession>A0A2H0VEL8</accession>
<dbReference type="Proteomes" id="UP000230557">
    <property type="component" value="Unassembled WGS sequence"/>
</dbReference>
<evidence type="ECO:0000313" key="2">
    <source>
        <dbReference type="Proteomes" id="UP000230557"/>
    </source>
</evidence>
<dbReference type="AlphaFoldDB" id="A0A2H0VEL8"/>
<name>A0A2H0VEL8_9BACT</name>